<evidence type="ECO:0000256" key="1">
    <source>
        <dbReference type="SAM" id="SignalP"/>
    </source>
</evidence>
<name>A0ABR0FTU2_9PEZI</name>
<dbReference type="Proteomes" id="UP001322138">
    <property type="component" value="Unassembled WGS sequence"/>
</dbReference>
<comment type="caution">
    <text evidence="2">The sequence shown here is derived from an EMBL/GenBank/DDBJ whole genome shotgun (WGS) entry which is preliminary data.</text>
</comment>
<dbReference type="RefSeq" id="XP_062736112.1">
    <property type="nucleotide sequence ID" value="XM_062872170.1"/>
</dbReference>
<evidence type="ECO:0008006" key="4">
    <source>
        <dbReference type="Google" id="ProtNLM"/>
    </source>
</evidence>
<protein>
    <recommendedName>
        <fullName evidence="4">Secreted protein</fullName>
    </recommendedName>
</protein>
<sequence>MAVTPTTRCLLMQFILSVTSAEPSSLSSGSAHRAPVLLRIHLVSHKLLLILLAAQFLIEDHLGDLGNRLVHFTLQWLRVTRYPRPLRAPFKCASGGLWQFMRPATCAG</sequence>
<feature type="signal peptide" evidence="1">
    <location>
        <begin position="1"/>
        <end position="21"/>
    </location>
</feature>
<keyword evidence="1" id="KW-0732">Signal</keyword>
<accession>A0ABR0FTU2</accession>
<dbReference type="EMBL" id="JAFFGZ010000002">
    <property type="protein sequence ID" value="KAK4647136.1"/>
    <property type="molecule type" value="Genomic_DNA"/>
</dbReference>
<keyword evidence="3" id="KW-1185">Reference proteome</keyword>
<gene>
    <name evidence="2" type="ORF">QC761_0026160</name>
</gene>
<organism evidence="2 3">
    <name type="scientific">Podospora bellae-mahoneyi</name>
    <dbReference type="NCBI Taxonomy" id="2093777"/>
    <lineage>
        <taxon>Eukaryota</taxon>
        <taxon>Fungi</taxon>
        <taxon>Dikarya</taxon>
        <taxon>Ascomycota</taxon>
        <taxon>Pezizomycotina</taxon>
        <taxon>Sordariomycetes</taxon>
        <taxon>Sordariomycetidae</taxon>
        <taxon>Sordariales</taxon>
        <taxon>Podosporaceae</taxon>
        <taxon>Podospora</taxon>
    </lineage>
</organism>
<evidence type="ECO:0000313" key="3">
    <source>
        <dbReference type="Proteomes" id="UP001322138"/>
    </source>
</evidence>
<evidence type="ECO:0000313" key="2">
    <source>
        <dbReference type="EMBL" id="KAK4647136.1"/>
    </source>
</evidence>
<feature type="chain" id="PRO_5046772334" description="Secreted protein" evidence="1">
    <location>
        <begin position="22"/>
        <end position="108"/>
    </location>
</feature>
<dbReference type="GeneID" id="87891273"/>
<proteinExistence type="predicted"/>
<reference evidence="2 3" key="1">
    <citation type="journal article" date="2023" name="bioRxiv">
        <title>High-quality genome assemblies of four members of thePodospora anserinaspecies complex.</title>
        <authorList>
            <person name="Ament-Velasquez S.L."/>
            <person name="Vogan A.A."/>
            <person name="Wallerman O."/>
            <person name="Hartmann F."/>
            <person name="Gautier V."/>
            <person name="Silar P."/>
            <person name="Giraud T."/>
            <person name="Johannesson H."/>
        </authorList>
    </citation>
    <scope>NUCLEOTIDE SEQUENCE [LARGE SCALE GENOMIC DNA]</scope>
    <source>
        <strain evidence="2 3">CBS 112042</strain>
    </source>
</reference>